<evidence type="ECO:0000313" key="13">
    <source>
        <dbReference type="Proteomes" id="UP001187531"/>
    </source>
</evidence>
<keyword evidence="8" id="KW-0804">Transcription</keyword>
<dbReference type="AlphaFoldDB" id="A0AA88HMY0"/>
<dbReference type="FunFam" id="3.30.160.60:FF:001228">
    <property type="entry name" value="Zinc finger protein 236"/>
    <property type="match status" value="1"/>
</dbReference>
<protein>
    <recommendedName>
        <fullName evidence="11">C2H2-type domain-containing protein</fullName>
    </recommendedName>
</protein>
<name>A0AA88HMY0_ARTSF</name>
<feature type="domain" description="C2H2-type" evidence="11">
    <location>
        <begin position="177"/>
        <end position="204"/>
    </location>
</feature>
<evidence type="ECO:0000256" key="9">
    <source>
        <dbReference type="ARBA" id="ARBA00023242"/>
    </source>
</evidence>
<dbReference type="GO" id="GO:0008270">
    <property type="term" value="F:zinc ion binding"/>
    <property type="evidence" value="ECO:0007669"/>
    <property type="project" value="UniProtKB-KW"/>
</dbReference>
<dbReference type="PROSITE" id="PS50157">
    <property type="entry name" value="ZINC_FINGER_C2H2_2"/>
    <property type="match status" value="4"/>
</dbReference>
<feature type="domain" description="C2H2-type" evidence="11">
    <location>
        <begin position="205"/>
        <end position="232"/>
    </location>
</feature>
<dbReference type="InterPro" id="IPR036236">
    <property type="entry name" value="Znf_C2H2_sf"/>
</dbReference>
<evidence type="ECO:0000256" key="8">
    <source>
        <dbReference type="ARBA" id="ARBA00023163"/>
    </source>
</evidence>
<keyword evidence="6" id="KW-0805">Transcription regulation</keyword>
<evidence type="ECO:0000256" key="1">
    <source>
        <dbReference type="ARBA" id="ARBA00004123"/>
    </source>
</evidence>
<dbReference type="Pfam" id="PF00096">
    <property type="entry name" value="zf-C2H2"/>
    <property type="match status" value="4"/>
</dbReference>
<dbReference type="InterPro" id="IPR013087">
    <property type="entry name" value="Znf_C2H2_type"/>
</dbReference>
<feature type="domain" description="C2H2-type" evidence="11">
    <location>
        <begin position="261"/>
        <end position="288"/>
    </location>
</feature>
<dbReference type="SMART" id="SM00355">
    <property type="entry name" value="ZnF_C2H2"/>
    <property type="match status" value="4"/>
</dbReference>
<evidence type="ECO:0000256" key="7">
    <source>
        <dbReference type="ARBA" id="ARBA00023125"/>
    </source>
</evidence>
<sequence length="505" mass="57875">MDTNVLIYSAAVKQEAEETYSSNTEDSLERSILFPKREDNFLDVFRTIPQELELDLNLKMESHVTNGKDTTKLVEDCKSKQISRISFVPGCSNVYLKQETNFDSKSELVTEFGHLAEVSDTRNEEFEQKPSFTMERLPRKKFDTVMKPFELDVYKKTLACTPNLSDHKNCHTREEPFKCHLCEKRFSTSFGLSIHQRMHARDKPFECQVCKRAFTTRRNLSRHQKTHIGEKPFECQVCEIRFNTKAHLSIHRRKHTGEKPFKCQVCERSFTFSSNLSAHQRIHTETKTIRVPNILYRKTFDRVWHEGLLSNLETYGTDDLLFEALVEFLRQRSICLALVGSISKERPALAGVPQGKAEDIYPSKIEESFGYPTLSPKREDTLLYVFRSLPQELNPDLNLLKLELNISNCKGVKSAPLSFSGQDAEEDTAHCCINSSNTYLKPEVDLGRPGESNFSISSGDSDGDTILILNMFQDAAKPHKSSVCKKGFSTNFELTLDPDPLKMRH</sequence>
<dbReference type="GO" id="GO:0005634">
    <property type="term" value="C:nucleus"/>
    <property type="evidence" value="ECO:0007669"/>
    <property type="project" value="UniProtKB-SubCell"/>
</dbReference>
<evidence type="ECO:0000256" key="5">
    <source>
        <dbReference type="ARBA" id="ARBA00022833"/>
    </source>
</evidence>
<dbReference type="Proteomes" id="UP001187531">
    <property type="component" value="Unassembled WGS sequence"/>
</dbReference>
<evidence type="ECO:0000313" key="12">
    <source>
        <dbReference type="EMBL" id="KAK2708631.1"/>
    </source>
</evidence>
<evidence type="ECO:0000256" key="6">
    <source>
        <dbReference type="ARBA" id="ARBA00023015"/>
    </source>
</evidence>
<dbReference type="EMBL" id="JAVRJZ010000018">
    <property type="protein sequence ID" value="KAK2708631.1"/>
    <property type="molecule type" value="Genomic_DNA"/>
</dbReference>
<dbReference type="FunFam" id="3.30.160.60:FF:000358">
    <property type="entry name" value="zinc finger protein 24"/>
    <property type="match status" value="1"/>
</dbReference>
<dbReference type="PANTHER" id="PTHR16515">
    <property type="entry name" value="PR DOMAIN ZINC FINGER PROTEIN"/>
    <property type="match status" value="1"/>
</dbReference>
<keyword evidence="2" id="KW-0479">Metal-binding</keyword>
<comment type="caution">
    <text evidence="12">The sequence shown here is derived from an EMBL/GenBank/DDBJ whole genome shotgun (WGS) entry which is preliminary data.</text>
</comment>
<dbReference type="GO" id="GO:0003677">
    <property type="term" value="F:DNA binding"/>
    <property type="evidence" value="ECO:0007669"/>
    <property type="project" value="UniProtKB-KW"/>
</dbReference>
<keyword evidence="4 10" id="KW-0863">Zinc-finger</keyword>
<organism evidence="12 13">
    <name type="scientific">Artemia franciscana</name>
    <name type="common">Brine shrimp</name>
    <name type="synonym">Artemia sanfranciscana</name>
    <dbReference type="NCBI Taxonomy" id="6661"/>
    <lineage>
        <taxon>Eukaryota</taxon>
        <taxon>Metazoa</taxon>
        <taxon>Ecdysozoa</taxon>
        <taxon>Arthropoda</taxon>
        <taxon>Crustacea</taxon>
        <taxon>Branchiopoda</taxon>
        <taxon>Anostraca</taxon>
        <taxon>Artemiidae</taxon>
        <taxon>Artemia</taxon>
    </lineage>
</organism>
<dbReference type="FunFam" id="3.30.160.60:FF:001498">
    <property type="entry name" value="Zinc finger protein 404"/>
    <property type="match status" value="1"/>
</dbReference>
<reference evidence="12" key="1">
    <citation type="submission" date="2023-07" db="EMBL/GenBank/DDBJ databases">
        <title>Chromosome-level genome assembly of Artemia franciscana.</title>
        <authorList>
            <person name="Jo E."/>
        </authorList>
    </citation>
    <scope>NUCLEOTIDE SEQUENCE</scope>
    <source>
        <tissue evidence="12">Whole body</tissue>
    </source>
</reference>
<keyword evidence="9" id="KW-0539">Nucleus</keyword>
<feature type="domain" description="C2H2-type" evidence="11">
    <location>
        <begin position="233"/>
        <end position="260"/>
    </location>
</feature>
<dbReference type="InterPro" id="IPR050331">
    <property type="entry name" value="Zinc_finger"/>
</dbReference>
<dbReference type="FunFam" id="3.30.160.60:FF:000417">
    <property type="entry name" value="Zinc finger protein"/>
    <property type="match status" value="1"/>
</dbReference>
<evidence type="ECO:0000256" key="10">
    <source>
        <dbReference type="PROSITE-ProRule" id="PRU00042"/>
    </source>
</evidence>
<dbReference type="PANTHER" id="PTHR16515:SF49">
    <property type="entry name" value="GASTRULA ZINC FINGER PROTEIN XLCGF49.1-LIKE-RELATED"/>
    <property type="match status" value="1"/>
</dbReference>
<evidence type="ECO:0000256" key="2">
    <source>
        <dbReference type="ARBA" id="ARBA00022723"/>
    </source>
</evidence>
<comment type="subcellular location">
    <subcellularLocation>
        <location evidence="1">Nucleus</location>
    </subcellularLocation>
</comment>
<dbReference type="GO" id="GO:0010468">
    <property type="term" value="P:regulation of gene expression"/>
    <property type="evidence" value="ECO:0007669"/>
    <property type="project" value="TreeGrafter"/>
</dbReference>
<evidence type="ECO:0000256" key="4">
    <source>
        <dbReference type="ARBA" id="ARBA00022771"/>
    </source>
</evidence>
<keyword evidence="3" id="KW-0677">Repeat</keyword>
<proteinExistence type="predicted"/>
<gene>
    <name evidence="12" type="ORF">QYM36_014283</name>
</gene>
<keyword evidence="7" id="KW-0238">DNA-binding</keyword>
<accession>A0AA88HMY0</accession>
<keyword evidence="5" id="KW-0862">Zinc</keyword>
<dbReference type="PROSITE" id="PS00028">
    <property type="entry name" value="ZINC_FINGER_C2H2_1"/>
    <property type="match status" value="4"/>
</dbReference>
<keyword evidence="13" id="KW-1185">Reference proteome</keyword>
<dbReference type="Gene3D" id="3.30.160.60">
    <property type="entry name" value="Classic Zinc Finger"/>
    <property type="match status" value="4"/>
</dbReference>
<evidence type="ECO:0000256" key="3">
    <source>
        <dbReference type="ARBA" id="ARBA00022737"/>
    </source>
</evidence>
<dbReference type="SUPFAM" id="SSF57667">
    <property type="entry name" value="beta-beta-alpha zinc fingers"/>
    <property type="match status" value="3"/>
</dbReference>
<evidence type="ECO:0000259" key="11">
    <source>
        <dbReference type="PROSITE" id="PS50157"/>
    </source>
</evidence>